<keyword evidence="3" id="KW-0472">Membrane</keyword>
<organism evidence="4 5">
    <name type="scientific">Pseudolactococcus hodotermopsidis</name>
    <dbReference type="NCBI Taxonomy" id="2709157"/>
    <lineage>
        <taxon>Bacteria</taxon>
        <taxon>Bacillati</taxon>
        <taxon>Bacillota</taxon>
        <taxon>Bacilli</taxon>
        <taxon>Lactobacillales</taxon>
        <taxon>Streptococcaceae</taxon>
        <taxon>Pseudolactococcus</taxon>
    </lineage>
</organism>
<dbReference type="RefSeq" id="WP_172207574.1">
    <property type="nucleotide sequence ID" value="NZ_BLLI01000006.1"/>
</dbReference>
<keyword evidence="3" id="KW-1133">Transmembrane helix</keyword>
<evidence type="ECO:0000256" key="2">
    <source>
        <dbReference type="PIRSR" id="PIRSR605754-1"/>
    </source>
</evidence>
<accession>A0A6A0BB05</accession>
<dbReference type="SUPFAM" id="SSF63817">
    <property type="entry name" value="Sortase"/>
    <property type="match status" value="1"/>
</dbReference>
<evidence type="ECO:0000256" key="3">
    <source>
        <dbReference type="SAM" id="Phobius"/>
    </source>
</evidence>
<dbReference type="AlphaFoldDB" id="A0A6A0BB05"/>
<evidence type="ECO:0000313" key="4">
    <source>
        <dbReference type="EMBL" id="GFH41843.1"/>
    </source>
</evidence>
<gene>
    <name evidence="4" type="ORF">Hs30E_03940</name>
</gene>
<feature type="transmembrane region" description="Helical" evidence="3">
    <location>
        <begin position="24"/>
        <end position="45"/>
    </location>
</feature>
<dbReference type="InterPro" id="IPR005754">
    <property type="entry name" value="Sortase"/>
</dbReference>
<dbReference type="Proteomes" id="UP000480303">
    <property type="component" value="Unassembled WGS sequence"/>
</dbReference>
<evidence type="ECO:0008006" key="6">
    <source>
        <dbReference type="Google" id="ProtNLM"/>
    </source>
</evidence>
<dbReference type="EMBL" id="BLLI01000006">
    <property type="protein sequence ID" value="GFH41843.1"/>
    <property type="molecule type" value="Genomic_DNA"/>
</dbReference>
<reference evidence="4 5" key="1">
    <citation type="submission" date="2020-02" db="EMBL/GenBank/DDBJ databases">
        <title>Draft genome sequence of Lactococcus sp. Hs30E4-3.</title>
        <authorList>
            <person name="Noda S."/>
            <person name="Yuki M."/>
            <person name="Ohkuma M."/>
        </authorList>
    </citation>
    <scope>NUCLEOTIDE SEQUENCE [LARGE SCALE GENOMIC DNA]</scope>
    <source>
        <strain evidence="4 5">Hs30E4-3</strain>
    </source>
</reference>
<keyword evidence="3" id="KW-0812">Transmembrane</keyword>
<proteinExistence type="predicted"/>
<dbReference type="InterPro" id="IPR023365">
    <property type="entry name" value="Sortase_dom-sf"/>
</dbReference>
<dbReference type="Gene3D" id="2.40.260.10">
    <property type="entry name" value="Sortase"/>
    <property type="match status" value="1"/>
</dbReference>
<comment type="caution">
    <text evidence="4">The sequence shown here is derived from an EMBL/GenBank/DDBJ whole genome shotgun (WGS) entry which is preliminary data.</text>
</comment>
<protein>
    <recommendedName>
        <fullName evidence="6">Sortase</fullName>
    </recommendedName>
</protein>
<sequence>MTSDDNFRRSDHLRKKKQKQKSNWYASLGMILLLLSVLISCVIYFQKADVSTIKNLGEAKSSLESASENSSQAEQPTQTISQIEDARFAQALTQTEVAKIAQLPDIDDAADETIIGRVICPEIGLDLPIWQGMGIGDGEPSDEPTSQYQRFMKAVSVKKNQVLGRDNFVLGAHTSFFDSSDKYFNPLLSQKNDNFEENPQLENLKLHNGSVIYVKQNVDQCEYKFRVSKIVADYGQEIDGEVVFTQLNDAHNDFKNRPQLTLYACTDKLGSGRLIVQAELVGTSEID</sequence>
<evidence type="ECO:0000256" key="1">
    <source>
        <dbReference type="ARBA" id="ARBA00022801"/>
    </source>
</evidence>
<dbReference type="GO" id="GO:0016787">
    <property type="term" value="F:hydrolase activity"/>
    <property type="evidence" value="ECO:0007669"/>
    <property type="project" value="UniProtKB-KW"/>
</dbReference>
<feature type="active site" description="Proton donor/acceptor" evidence="2">
    <location>
        <position position="173"/>
    </location>
</feature>
<feature type="active site" description="Acyl-thioester intermediate" evidence="2">
    <location>
        <position position="265"/>
    </location>
</feature>
<keyword evidence="5" id="KW-1185">Reference proteome</keyword>
<dbReference type="Pfam" id="PF04203">
    <property type="entry name" value="Sortase"/>
    <property type="match status" value="1"/>
</dbReference>
<evidence type="ECO:0000313" key="5">
    <source>
        <dbReference type="Proteomes" id="UP000480303"/>
    </source>
</evidence>
<name>A0A6A0BB05_9LACT</name>
<keyword evidence="1" id="KW-0378">Hydrolase</keyword>